<name>A0A6V7VHD7_MELEN</name>
<dbReference type="EMBL" id="CAJEWN010000234">
    <property type="protein sequence ID" value="CAD2174365.1"/>
    <property type="molecule type" value="Genomic_DNA"/>
</dbReference>
<dbReference type="AlphaFoldDB" id="A0A6V7VHD7"/>
<comment type="caution">
    <text evidence="1">The sequence shown here is derived from an EMBL/GenBank/DDBJ whole genome shotgun (WGS) entry which is preliminary data.</text>
</comment>
<protein>
    <submittedName>
        <fullName evidence="1">Uncharacterized protein</fullName>
    </submittedName>
</protein>
<reference evidence="1 2" key="1">
    <citation type="submission" date="2020-08" db="EMBL/GenBank/DDBJ databases">
        <authorList>
            <person name="Koutsovoulos G."/>
            <person name="Danchin GJ E."/>
        </authorList>
    </citation>
    <scope>NUCLEOTIDE SEQUENCE [LARGE SCALE GENOMIC DNA]</scope>
</reference>
<evidence type="ECO:0000313" key="1">
    <source>
        <dbReference type="EMBL" id="CAD2174365.1"/>
    </source>
</evidence>
<sequence>MSEENFEIIRFVNGVREYREFKIRTYVHSINDALKNHLQLDMGARLSILINYFRAGKWCSDCLSFVVKQMQDEILVPKDEKSFVYAFYLCPECADITKNYLDNL</sequence>
<organism evidence="1 2">
    <name type="scientific">Meloidogyne enterolobii</name>
    <name type="common">Root-knot nematode worm</name>
    <name type="synonym">Meloidogyne mayaguensis</name>
    <dbReference type="NCBI Taxonomy" id="390850"/>
    <lineage>
        <taxon>Eukaryota</taxon>
        <taxon>Metazoa</taxon>
        <taxon>Ecdysozoa</taxon>
        <taxon>Nematoda</taxon>
        <taxon>Chromadorea</taxon>
        <taxon>Rhabditida</taxon>
        <taxon>Tylenchina</taxon>
        <taxon>Tylenchomorpha</taxon>
        <taxon>Tylenchoidea</taxon>
        <taxon>Meloidogynidae</taxon>
        <taxon>Meloidogyninae</taxon>
        <taxon>Meloidogyne</taxon>
    </lineage>
</organism>
<gene>
    <name evidence="1" type="ORF">MENT_LOCUS26021</name>
</gene>
<dbReference type="Proteomes" id="UP000580250">
    <property type="component" value="Unassembled WGS sequence"/>
</dbReference>
<accession>A0A6V7VHD7</accession>
<evidence type="ECO:0000313" key="2">
    <source>
        <dbReference type="Proteomes" id="UP000580250"/>
    </source>
</evidence>
<proteinExistence type="predicted"/>